<reference evidence="1" key="1">
    <citation type="submission" date="2016-04" db="EMBL/GenBank/DDBJ databases">
        <authorList>
            <person name="Nguyen H.D."/>
            <person name="Samba Siva P."/>
            <person name="Cullis J."/>
            <person name="Levesque C.A."/>
            <person name="Hambleton S."/>
        </authorList>
    </citation>
    <scope>NUCLEOTIDE SEQUENCE</scope>
    <source>
        <strain evidence="1">DAOMC 236416</strain>
    </source>
</reference>
<accession>A0A177TJ34</accession>
<dbReference type="Proteomes" id="UP000077521">
    <property type="component" value="Unassembled WGS sequence"/>
</dbReference>
<evidence type="ECO:0008006" key="3">
    <source>
        <dbReference type="Google" id="ProtNLM"/>
    </source>
</evidence>
<reference evidence="1" key="2">
    <citation type="journal article" date="2019" name="IMA Fungus">
        <title>Genome sequencing and comparison of five Tilletia species to identify candidate genes for the detection of regulated species infecting wheat.</title>
        <authorList>
            <person name="Nguyen H.D.T."/>
            <person name="Sultana T."/>
            <person name="Kesanakurti P."/>
            <person name="Hambleton S."/>
        </authorList>
    </citation>
    <scope>NUCLEOTIDE SEQUENCE</scope>
    <source>
        <strain evidence="1">DAOMC 236416</strain>
    </source>
</reference>
<dbReference type="EMBL" id="LWDF02000931">
    <property type="protein sequence ID" value="KAE8241331.1"/>
    <property type="molecule type" value="Genomic_DNA"/>
</dbReference>
<comment type="caution">
    <text evidence="1">The sequence shown here is derived from an EMBL/GenBank/DDBJ whole genome shotgun (WGS) entry which is preliminary data.</text>
</comment>
<evidence type="ECO:0000313" key="1">
    <source>
        <dbReference type="EMBL" id="KAE8241331.1"/>
    </source>
</evidence>
<evidence type="ECO:0000313" key="2">
    <source>
        <dbReference type="Proteomes" id="UP000077521"/>
    </source>
</evidence>
<gene>
    <name evidence="1" type="ORF">A4X13_0g7463</name>
</gene>
<organism evidence="1 2">
    <name type="scientific">Tilletia indica</name>
    <dbReference type="NCBI Taxonomy" id="43049"/>
    <lineage>
        <taxon>Eukaryota</taxon>
        <taxon>Fungi</taxon>
        <taxon>Dikarya</taxon>
        <taxon>Basidiomycota</taxon>
        <taxon>Ustilaginomycotina</taxon>
        <taxon>Exobasidiomycetes</taxon>
        <taxon>Tilletiales</taxon>
        <taxon>Tilletiaceae</taxon>
        <taxon>Tilletia</taxon>
    </lineage>
</organism>
<dbReference type="AlphaFoldDB" id="A0A177TJ34"/>
<protein>
    <recommendedName>
        <fullName evidence="3">Arrestin-like N-terminal domain-containing protein</fullName>
    </recommendedName>
</protein>
<keyword evidence="2" id="KW-1185">Reference proteome</keyword>
<sequence length="388" mass="43776">MKLRLTTDASDLFLRPGSETNEIPLLTIHIHLDTGAHPPSKIDKLSISVSSHETMAFPSGRYEQTELFNWKQEIGEAARMTIQPNTMYTWQAIFRVSDETAEYHRSMYGRRYQKATVKLTAPGFLRPKTWTQVKNLFFVHHPLSDDAFTFSRSETAIAEGLGVVLAKASSAHLNVGGYLRVWLEMPNPAPEVEIQRFEVSLLQYVTLRSRTDLDAEETCPVERMPFLTVKGSDATRTGHWIARLPTDGNCRPSSRLLLARGLIVTHAIEFSITYSPSEESSKSTPRYLRLRWPIELPSCALRYHSLRLPIYSKSDAAPVPERDRDDFLDNEHVSTEHCVCGQPLEVLLAIEAELSSAPQVDQDVTASIVLDEARHKFESGTRTPKTPT</sequence>
<proteinExistence type="predicted"/>
<name>A0A177TJ34_9BASI</name>